<name>A0A9D7IA36_9RHOO</name>
<dbReference type="GO" id="GO:0005737">
    <property type="term" value="C:cytoplasm"/>
    <property type="evidence" value="ECO:0007669"/>
    <property type="project" value="TreeGrafter"/>
</dbReference>
<feature type="region of interest" description="Disordered" evidence="4">
    <location>
        <begin position="596"/>
        <end position="617"/>
    </location>
</feature>
<sequence length="713" mass="75834">MTYTVHNGDCLEVMRTMADNSIDAIVTDPPYGLSKGDSMQGISDRVYNALFKVGFPQLYEWHAEKIQGFDLFGVTGDGAFLGVVNGAIGVNSGVSMPESAIHFDSDSVVNEEINNGDVASGLGVPNFDLSVKGNSQFGQFLGNFILKFGNVEAFSASGNVPNGCLAEAFLGGFAVPIFAESPSGFPCFDCAGASIVFGNTVRVDYDSARKSCATSNVVTFSGTVNSLMLRFDLSGTPVELLATRRANELATFGQILGAQLVRAFPAASGLASKAEPRRVSFVSVAADGTRSNYWFHLWVPSSVDIASIIPRGGFMGKDWDSILPDPQIWREALRVLKPGGHLLAFGGTRTYHRMAVNIEDAGFEIRDQIQWLYGSGFPKSHDVSKAIDKAAGVEPIQTGMTKRASIQRNGTGETWDRGAFASHPEHTKQVSVTAPATPDAARWNGFGTALKPANEPICMARKPLTGTVAANVLEWGTGAINVDGCRVGTEEIINKPASSLGNGLTMAGGIAQIGRKGTVSLGRWPANVIHDGSAEVVGLFPETGPSKAANRGRGYGDGIFTNDCDYTGTIRGYDDLGGSAARFFYTAKASKAERDAGLDGLPTKQRGGNRPNSMDASSKFPDHDHRIMGGNHHPTVKPVALMRYLCRLITPPGGTVLDPFCGSGSTGVAAMQEGFRFIGIERDAEYIEIAQLRIAHAVADQAFGLFSLENEVD</sequence>
<dbReference type="Gene3D" id="3.40.50.150">
    <property type="entry name" value="Vaccinia Virus protein VP39"/>
    <property type="match status" value="3"/>
</dbReference>
<gene>
    <name evidence="6" type="ORF">IPJ48_17845</name>
</gene>
<evidence type="ECO:0000313" key="6">
    <source>
        <dbReference type="EMBL" id="MBK7424788.1"/>
    </source>
</evidence>
<feature type="domain" description="DNA methylase N-4/N-6" evidence="5">
    <location>
        <begin position="623"/>
        <end position="691"/>
    </location>
</feature>
<keyword evidence="3" id="KW-0808">Transferase</keyword>
<dbReference type="Proteomes" id="UP000886602">
    <property type="component" value="Unassembled WGS sequence"/>
</dbReference>
<evidence type="ECO:0000259" key="5">
    <source>
        <dbReference type="Pfam" id="PF01555"/>
    </source>
</evidence>
<protein>
    <submittedName>
        <fullName evidence="6">Site-specific DNA-methyltransferase</fullName>
    </submittedName>
</protein>
<evidence type="ECO:0000256" key="1">
    <source>
        <dbReference type="ARBA" id="ARBA00006594"/>
    </source>
</evidence>
<dbReference type="AlphaFoldDB" id="A0A9D7IA36"/>
<dbReference type="InterPro" id="IPR002941">
    <property type="entry name" value="DNA_methylase_N4/N6"/>
</dbReference>
<evidence type="ECO:0000313" key="7">
    <source>
        <dbReference type="Proteomes" id="UP000886602"/>
    </source>
</evidence>
<dbReference type="PANTHER" id="PTHR13370">
    <property type="entry name" value="RNA METHYLASE-RELATED"/>
    <property type="match status" value="1"/>
</dbReference>
<dbReference type="InterPro" id="IPR002052">
    <property type="entry name" value="DNA_methylase_N6_adenine_CS"/>
</dbReference>
<dbReference type="PANTHER" id="PTHR13370:SF3">
    <property type="entry name" value="TRNA (GUANINE(10)-N2)-METHYLTRANSFERASE HOMOLOG"/>
    <property type="match status" value="1"/>
</dbReference>
<dbReference type="PROSITE" id="PS00092">
    <property type="entry name" value="N6_MTASE"/>
    <property type="match status" value="1"/>
</dbReference>
<reference evidence="6" key="1">
    <citation type="submission" date="2020-10" db="EMBL/GenBank/DDBJ databases">
        <title>Connecting structure to function with the recovery of over 1000 high-quality activated sludge metagenome-assembled genomes encoding full-length rRNA genes using long-read sequencing.</title>
        <authorList>
            <person name="Singleton C.M."/>
            <person name="Petriglieri F."/>
            <person name="Kristensen J.M."/>
            <person name="Kirkegaard R.H."/>
            <person name="Michaelsen T.Y."/>
            <person name="Andersen M.H."/>
            <person name="Karst S.M."/>
            <person name="Dueholm M.S."/>
            <person name="Nielsen P.H."/>
            <person name="Albertsen M."/>
        </authorList>
    </citation>
    <scope>NUCLEOTIDE SEQUENCE</scope>
    <source>
        <strain evidence="6">EsbW_18-Q3-R4-48_MAXAC.044</strain>
    </source>
</reference>
<accession>A0A9D7IA36</accession>
<proteinExistence type="inferred from homology"/>
<evidence type="ECO:0000256" key="2">
    <source>
        <dbReference type="ARBA" id="ARBA00022603"/>
    </source>
</evidence>
<dbReference type="SUPFAM" id="SSF53335">
    <property type="entry name" value="S-adenosyl-L-methionine-dependent methyltransferases"/>
    <property type="match status" value="2"/>
</dbReference>
<evidence type="ECO:0000256" key="3">
    <source>
        <dbReference type="ARBA" id="ARBA00022679"/>
    </source>
</evidence>
<dbReference type="GO" id="GO:0009007">
    <property type="term" value="F:site-specific DNA-methyltransferase (adenine-specific) activity"/>
    <property type="evidence" value="ECO:0007669"/>
    <property type="project" value="TreeGrafter"/>
</dbReference>
<dbReference type="EMBL" id="JADJNC010000050">
    <property type="protein sequence ID" value="MBK7424788.1"/>
    <property type="molecule type" value="Genomic_DNA"/>
</dbReference>
<evidence type="ECO:0000256" key="4">
    <source>
        <dbReference type="SAM" id="MobiDB-lite"/>
    </source>
</evidence>
<dbReference type="GO" id="GO:0008170">
    <property type="term" value="F:N-methyltransferase activity"/>
    <property type="evidence" value="ECO:0007669"/>
    <property type="project" value="InterPro"/>
</dbReference>
<comment type="similarity">
    <text evidence="1">Belongs to the N(4)/N(6)-methyltransferase family.</text>
</comment>
<dbReference type="Pfam" id="PF01555">
    <property type="entry name" value="N6_N4_Mtase"/>
    <property type="match status" value="1"/>
</dbReference>
<comment type="caution">
    <text evidence="6">The sequence shown here is derived from an EMBL/GenBank/DDBJ whole genome shotgun (WGS) entry which is preliminary data.</text>
</comment>
<keyword evidence="2" id="KW-0489">Methyltransferase</keyword>
<dbReference type="InterPro" id="IPR029063">
    <property type="entry name" value="SAM-dependent_MTases_sf"/>
</dbReference>
<organism evidence="6 7">
    <name type="scientific">Candidatus Propionivibrio dominans</name>
    <dbReference type="NCBI Taxonomy" id="2954373"/>
    <lineage>
        <taxon>Bacteria</taxon>
        <taxon>Pseudomonadati</taxon>
        <taxon>Pseudomonadota</taxon>
        <taxon>Betaproteobacteria</taxon>
        <taxon>Rhodocyclales</taxon>
        <taxon>Rhodocyclaceae</taxon>
        <taxon>Propionivibrio</taxon>
    </lineage>
</organism>
<dbReference type="GO" id="GO:0032259">
    <property type="term" value="P:methylation"/>
    <property type="evidence" value="ECO:0007669"/>
    <property type="project" value="UniProtKB-KW"/>
</dbReference>
<dbReference type="CDD" id="cd02440">
    <property type="entry name" value="AdoMet_MTases"/>
    <property type="match status" value="1"/>
</dbReference>
<dbReference type="GO" id="GO:0003677">
    <property type="term" value="F:DNA binding"/>
    <property type="evidence" value="ECO:0007669"/>
    <property type="project" value="InterPro"/>
</dbReference>